<evidence type="ECO:0000256" key="5">
    <source>
        <dbReference type="ARBA" id="ARBA00023136"/>
    </source>
</evidence>
<dbReference type="GO" id="GO:0016020">
    <property type="term" value="C:membrane"/>
    <property type="evidence" value="ECO:0007669"/>
    <property type="project" value="UniProtKB-SubCell"/>
</dbReference>
<dbReference type="KEGG" id="apr:Apre_0120"/>
<proteinExistence type="inferred from homology"/>
<gene>
    <name evidence="6" type="ordered locus">Apre_0120</name>
</gene>
<reference evidence="6 7" key="1">
    <citation type="journal article" date="2009" name="Stand. Genomic Sci.">
        <title>Complete genome sequence of Anaerococcus prevotii type strain (PC1).</title>
        <authorList>
            <person name="Labutti K."/>
            <person name="Pukall R."/>
            <person name="Steenblock K."/>
            <person name="Glavina Del Rio T."/>
            <person name="Tice H."/>
            <person name="Copeland A."/>
            <person name="Cheng J.F."/>
            <person name="Lucas S."/>
            <person name="Chen F."/>
            <person name="Nolan M."/>
            <person name="Bruce D."/>
            <person name="Goodwin L."/>
            <person name="Pitluck S."/>
            <person name="Ivanova N."/>
            <person name="Mavromatis K."/>
            <person name="Ovchinnikova G."/>
            <person name="Pati A."/>
            <person name="Chen A."/>
            <person name="Palaniappan K."/>
            <person name="Land M."/>
            <person name="Hauser L."/>
            <person name="Chang Y.J."/>
            <person name="Jeffries C.D."/>
            <person name="Chain P."/>
            <person name="Saunders E."/>
            <person name="Brettin T."/>
            <person name="Detter J.C."/>
            <person name="Han C."/>
            <person name="Goker M."/>
            <person name="Bristow J."/>
            <person name="Eisen J.A."/>
            <person name="Markowitz V."/>
            <person name="Hugenholtz P."/>
            <person name="Kyrpides N.C."/>
            <person name="Klenk H.P."/>
            <person name="Lapidus A."/>
        </authorList>
    </citation>
    <scope>NUCLEOTIDE SEQUENCE [LARGE SCALE GENOMIC DNA]</scope>
    <source>
        <strain evidence="7">ATCC 9321 / DSM 20548 / JCM 6508 / NCTC 11806 / PC1</strain>
    </source>
</reference>
<dbReference type="PANTHER" id="PTHR34478">
    <property type="entry name" value="PROTEIN LEMA"/>
    <property type="match status" value="1"/>
</dbReference>
<keyword evidence="3" id="KW-0812">Transmembrane</keyword>
<dbReference type="Pfam" id="PF04011">
    <property type="entry name" value="LemA"/>
    <property type="match status" value="1"/>
</dbReference>
<dbReference type="InterPro" id="IPR007156">
    <property type="entry name" value="MamQ_LemA"/>
</dbReference>
<dbReference type="Proteomes" id="UP000002294">
    <property type="component" value="Chromosome"/>
</dbReference>
<evidence type="ECO:0000256" key="1">
    <source>
        <dbReference type="ARBA" id="ARBA00004167"/>
    </source>
</evidence>
<evidence type="ECO:0000256" key="2">
    <source>
        <dbReference type="ARBA" id="ARBA00008854"/>
    </source>
</evidence>
<dbReference type="Gene3D" id="1.20.1440.20">
    <property type="entry name" value="LemA-like domain"/>
    <property type="match status" value="1"/>
</dbReference>
<keyword evidence="4" id="KW-1133">Transmembrane helix</keyword>
<dbReference type="InterPro" id="IPR023353">
    <property type="entry name" value="LemA-like_dom_sf"/>
</dbReference>
<protein>
    <submittedName>
        <fullName evidence="6">LemA family protein</fullName>
    </submittedName>
</protein>
<dbReference type="eggNOG" id="COG1704">
    <property type="taxonomic scope" value="Bacteria"/>
</dbReference>
<evidence type="ECO:0000313" key="7">
    <source>
        <dbReference type="Proteomes" id="UP000002294"/>
    </source>
</evidence>
<organism evidence="6 7">
    <name type="scientific">Anaerococcus prevotii (strain ATCC 9321 / DSM 20548 / JCM 6508 / NCTC 11806 / PC1)</name>
    <name type="common">Peptostreptococcus prevotii</name>
    <name type="synonym">Peptococcus prevotii</name>
    <dbReference type="NCBI Taxonomy" id="525919"/>
    <lineage>
        <taxon>Bacteria</taxon>
        <taxon>Bacillati</taxon>
        <taxon>Bacillota</taxon>
        <taxon>Tissierellia</taxon>
        <taxon>Tissierellales</taxon>
        <taxon>Peptoniphilaceae</taxon>
        <taxon>Anaerococcus</taxon>
    </lineage>
</organism>
<dbReference type="PANTHER" id="PTHR34478:SF1">
    <property type="entry name" value="PROTEIN LEMA"/>
    <property type="match status" value="1"/>
</dbReference>
<name>C7RFB1_ANAPD</name>
<comment type="similarity">
    <text evidence="2">Belongs to the LemA family.</text>
</comment>
<accession>C7RFB1</accession>
<dbReference type="STRING" id="525919.Apre_0120"/>
<evidence type="ECO:0000313" key="6">
    <source>
        <dbReference type="EMBL" id="ACV28172.1"/>
    </source>
</evidence>
<dbReference type="SUPFAM" id="SSF140478">
    <property type="entry name" value="LemA-like"/>
    <property type="match status" value="1"/>
</dbReference>
<evidence type="ECO:0000256" key="4">
    <source>
        <dbReference type="ARBA" id="ARBA00022989"/>
    </source>
</evidence>
<evidence type="ECO:0000256" key="3">
    <source>
        <dbReference type="ARBA" id="ARBA00022692"/>
    </source>
</evidence>
<dbReference type="AlphaFoldDB" id="C7RFB1"/>
<dbReference type="OrthoDB" id="9804152at2"/>
<keyword evidence="5" id="KW-0472">Membrane</keyword>
<comment type="subcellular location">
    <subcellularLocation>
        <location evidence="1">Membrane</location>
        <topology evidence="1">Single-pass membrane protein</topology>
    </subcellularLocation>
</comment>
<sequence length="182" mass="20962">MTLLIILIILVFVIVIYSVTTYNTFVSLNEMVENSMAQIATGLQARWDSLNNLIDMTKDYSQFEKEALEKITKNRTSVNRTSDAKEVESENREFGKALSSFYAVAENYPTLKTSDLYRETMAAMTKHEETLRHLRMVYNDTVTKLNRKIKSFPANILANIFSVHTKDYFENTSESSTVPKFK</sequence>
<dbReference type="RefSeq" id="WP_012803591.1">
    <property type="nucleotide sequence ID" value="NC_013171.1"/>
</dbReference>
<keyword evidence="7" id="KW-1185">Reference proteome</keyword>
<dbReference type="EMBL" id="CP001708">
    <property type="protein sequence ID" value="ACV28172.1"/>
    <property type="molecule type" value="Genomic_DNA"/>
</dbReference>
<dbReference type="HOGENOM" id="CLU_056714_3_0_9"/>